<name>A0ABR0BC11_PURLI</name>
<dbReference type="Proteomes" id="UP001287286">
    <property type="component" value="Unassembled WGS sequence"/>
</dbReference>
<sequence length="404" mass="44950">MSWKPILLHTTRTASLTPLDVEADFASHHSSCKPSCFTPLVLRASHHSSCELHTTHSGSRFCFTPHVLQAELLHTTCPARFTPLVLQAYMLHTIHPASLTPLDVEADFVSHHSSCKPSCFTPHVLQAHKLHTTCPASFIPLILQACRLHTTCPASLHASHHTSCELHTTRPGSRFGFTPHVLQATLLHITCPACFTPLRIQGCVTDRGIQKSLPFFVFAAQFPKLSASFITLSSNHTVTTVLMACMRPERELPYPAQTLFTRVDEQLTGEAQARLRLHYSATTARNVKARWDVRSSSVAYRYSSARLGNVREDDVGVHRSLRTARALRITNDPRSHAKLNCQRQVGQPYGTWKAPAMNATAIVHIVHDHVHYRPVVRHPAFVANRKTSGRLERLLEATAATKPA</sequence>
<proteinExistence type="predicted"/>
<comment type="caution">
    <text evidence="1">The sequence shown here is derived from an EMBL/GenBank/DDBJ whole genome shotgun (WGS) entry which is preliminary data.</text>
</comment>
<accession>A0ABR0BC11</accession>
<organism evidence="1 2">
    <name type="scientific">Purpureocillium lilacinum</name>
    <name type="common">Paecilomyces lilacinus</name>
    <dbReference type="NCBI Taxonomy" id="33203"/>
    <lineage>
        <taxon>Eukaryota</taxon>
        <taxon>Fungi</taxon>
        <taxon>Dikarya</taxon>
        <taxon>Ascomycota</taxon>
        <taxon>Pezizomycotina</taxon>
        <taxon>Sordariomycetes</taxon>
        <taxon>Hypocreomycetidae</taxon>
        <taxon>Hypocreales</taxon>
        <taxon>Ophiocordycipitaceae</taxon>
        <taxon>Purpureocillium</taxon>
    </lineage>
</organism>
<reference evidence="1 2" key="1">
    <citation type="journal article" date="2024" name="Microbiol. Resour. Announc.">
        <title>Genome annotations for the ascomycete fungi Trichoderma harzianum, Trichoderma aggressivum, and Purpureocillium lilacinum.</title>
        <authorList>
            <person name="Beijen E.P.W."/>
            <person name="Ohm R.A."/>
        </authorList>
    </citation>
    <scope>NUCLEOTIDE SEQUENCE [LARGE SCALE GENOMIC DNA]</scope>
    <source>
        <strain evidence="1 2">CBS 150709</strain>
    </source>
</reference>
<dbReference type="EMBL" id="JAWRVI010000541">
    <property type="protein sequence ID" value="KAK4062769.1"/>
    <property type="molecule type" value="Genomic_DNA"/>
</dbReference>
<evidence type="ECO:0000313" key="2">
    <source>
        <dbReference type="Proteomes" id="UP001287286"/>
    </source>
</evidence>
<protein>
    <submittedName>
        <fullName evidence="1">Uncharacterized protein</fullName>
    </submittedName>
</protein>
<evidence type="ECO:0000313" key="1">
    <source>
        <dbReference type="EMBL" id="KAK4062769.1"/>
    </source>
</evidence>
<gene>
    <name evidence="1" type="ORF">Purlil1_14188</name>
</gene>
<keyword evidence="2" id="KW-1185">Reference proteome</keyword>